<keyword evidence="8" id="KW-0347">Helicase</keyword>
<dbReference type="GO" id="GO:0003684">
    <property type="term" value="F:damaged DNA binding"/>
    <property type="evidence" value="ECO:0007669"/>
    <property type="project" value="InterPro"/>
</dbReference>
<evidence type="ECO:0000256" key="12">
    <source>
        <dbReference type="ARBA" id="ARBA00023172"/>
    </source>
</evidence>
<dbReference type="Proteomes" id="UP000646827">
    <property type="component" value="Unassembled WGS sequence"/>
</dbReference>
<dbReference type="CDD" id="cd00873">
    <property type="entry name" value="KU80"/>
    <property type="match status" value="1"/>
</dbReference>
<dbReference type="InterPro" id="IPR014893">
    <property type="entry name" value="Ku_PK_bind"/>
</dbReference>
<sequence length="809" mass="91973">GPNMGQWLKMYEASAFQKSKDAIQQSLEEKLLAGRKTDQISLVIAGTEESDNDLAREQPGQYQHITVMNPIKQPDLELLRDFVNVPQMDSKTNSADVFDALILTVAMIKDFVRHLKYEKRIRLYTTLNGEINWDNIEEVNEMIRAVGIQDYYYHYLLFISNHTRRLFVPPPKKITHNSCLGLNEAKNAGHDANPTVQRNLENFNKLIKDIPNSDIFDLSDAIEESRQFHKKEVRPTPVYRGYLSFGDSSRFPDTSLSISINMYARVMEAKVPSAKKWSSVSNVGDAKTDDGRESHQVVSESTYRIKGKENNNNNSKNNNGEYDEAYENDNKDEEEDNDGEVQEVEKSALEKAYRFGKNMVVVSEETEQYLKLKTDPSMTVIAIYPNKAFPPQLHMANVYTIVAGTDRPNFAAKAISAFAFALQKSSSVALVRYVSRANVPPKLAILKPCIDDNIEALYFTQVPFAEDYRDFTFNSLDKVITTSGKVITENHPLLPTQDARDAMSAFVKDMALKEPEPENEGKSYDEKTDEAIIDLEEIYNPHIWLSQKAMVARALNSAAPVPDLDPRLKEQFEPSPRLVTKNKENVENLKRALNVKKVDRTSKKSKYGVGMEQAVTDNLLPVDQVLDAQRLPESPVIKQEPQNEIRNFMNYETRDISMGQPISDFNAMINNRNEDLVSSAVEKMSSIITTLVTKSFGKRDYDKAYECLQVLRETAGKEDESEAFNIYMHRLKETCDPGNPDSRRKDFWDMLKEKKMTLISSEEAPDSQISPDEAKRFLEEEQPIRETIPPESADGDTGMSNEDLLAMME</sequence>
<dbReference type="GO" id="GO:0006310">
    <property type="term" value="P:DNA recombination"/>
    <property type="evidence" value="ECO:0007669"/>
    <property type="project" value="UniProtKB-KW"/>
</dbReference>
<keyword evidence="7" id="KW-0378">Hydrolase</keyword>
<dbReference type="InterPro" id="IPR006164">
    <property type="entry name" value="DNA_bd_Ku70/Ku80"/>
</dbReference>
<feature type="non-terminal residue" evidence="18">
    <location>
        <position position="1"/>
    </location>
</feature>
<dbReference type="PANTHER" id="PTHR12604:SF4">
    <property type="entry name" value="X-RAY REPAIR CROSS-COMPLEMENTING PROTEIN 5"/>
    <property type="match status" value="1"/>
</dbReference>
<dbReference type="Gene3D" id="3.40.50.410">
    <property type="entry name" value="von Willebrand factor, type A domain"/>
    <property type="match status" value="1"/>
</dbReference>
<evidence type="ECO:0000256" key="4">
    <source>
        <dbReference type="ARBA" id="ARBA00021792"/>
    </source>
</evidence>
<evidence type="ECO:0000313" key="19">
    <source>
        <dbReference type="Proteomes" id="UP000646827"/>
    </source>
</evidence>
<dbReference type="InterPro" id="IPR016194">
    <property type="entry name" value="SPOC-like_C_dom_sf"/>
</dbReference>
<evidence type="ECO:0000256" key="6">
    <source>
        <dbReference type="ARBA" id="ARBA00022763"/>
    </source>
</evidence>
<dbReference type="GO" id="GO:0004386">
    <property type="term" value="F:helicase activity"/>
    <property type="evidence" value="ECO:0007669"/>
    <property type="project" value="UniProtKB-KW"/>
</dbReference>
<dbReference type="Gene3D" id="2.40.290.10">
    <property type="match status" value="1"/>
</dbReference>
<dbReference type="PANTHER" id="PTHR12604">
    <property type="entry name" value="KU AUTOANTIGEN DNA HELICASE"/>
    <property type="match status" value="1"/>
</dbReference>
<feature type="compositionally biased region" description="Basic and acidic residues" evidence="16">
    <location>
        <begin position="286"/>
        <end position="295"/>
    </location>
</feature>
<proteinExistence type="inferred from homology"/>
<keyword evidence="9" id="KW-0067">ATP-binding</keyword>
<dbReference type="GO" id="GO:0003690">
    <property type="term" value="F:double-stranded DNA binding"/>
    <property type="evidence" value="ECO:0007669"/>
    <property type="project" value="TreeGrafter"/>
</dbReference>
<evidence type="ECO:0000256" key="8">
    <source>
        <dbReference type="ARBA" id="ARBA00022806"/>
    </source>
</evidence>
<evidence type="ECO:0000259" key="17">
    <source>
        <dbReference type="SMART" id="SM00559"/>
    </source>
</evidence>
<keyword evidence="11" id="KW-0238">DNA-binding</keyword>
<dbReference type="InterPro" id="IPR036494">
    <property type="entry name" value="Ku_C_sf"/>
</dbReference>
<dbReference type="Gene3D" id="1.10.1600.10">
    <property type="match status" value="1"/>
</dbReference>
<keyword evidence="13" id="KW-0234">DNA repair</keyword>
<dbReference type="GO" id="GO:0016787">
    <property type="term" value="F:hydrolase activity"/>
    <property type="evidence" value="ECO:0007669"/>
    <property type="project" value="UniProtKB-KW"/>
</dbReference>
<evidence type="ECO:0000256" key="14">
    <source>
        <dbReference type="ARBA" id="ARBA00023242"/>
    </source>
</evidence>
<dbReference type="SMART" id="SM00559">
    <property type="entry name" value="Ku78"/>
    <property type="match status" value="1"/>
</dbReference>
<feature type="compositionally biased region" description="Low complexity" evidence="16">
    <location>
        <begin position="310"/>
        <end position="319"/>
    </location>
</feature>
<keyword evidence="6" id="KW-0227">DNA damage</keyword>
<dbReference type="InterPro" id="IPR024193">
    <property type="entry name" value="Ku80"/>
</dbReference>
<evidence type="ECO:0000256" key="15">
    <source>
        <dbReference type="ARBA" id="ARBA00031847"/>
    </source>
</evidence>
<dbReference type="GO" id="GO:0000781">
    <property type="term" value="C:chromosome, telomeric region"/>
    <property type="evidence" value="ECO:0007669"/>
    <property type="project" value="UniProtKB-SubCell"/>
</dbReference>
<keyword evidence="5" id="KW-0547">Nucleotide-binding</keyword>
<dbReference type="OrthoDB" id="30826at2759"/>
<evidence type="ECO:0000256" key="1">
    <source>
        <dbReference type="ARBA" id="ARBA00004123"/>
    </source>
</evidence>
<evidence type="ECO:0000256" key="5">
    <source>
        <dbReference type="ARBA" id="ARBA00022741"/>
    </source>
</evidence>
<keyword evidence="12" id="KW-0233">DNA recombination</keyword>
<feature type="compositionally biased region" description="Basic and acidic residues" evidence="16">
    <location>
        <begin position="772"/>
        <end position="784"/>
    </location>
</feature>
<evidence type="ECO:0000256" key="13">
    <source>
        <dbReference type="ARBA" id="ARBA00023204"/>
    </source>
</evidence>
<accession>A0A8H7S9M7</accession>
<dbReference type="SUPFAM" id="SSF100939">
    <property type="entry name" value="SPOC domain-like"/>
    <property type="match status" value="1"/>
</dbReference>
<dbReference type="Pfam" id="PF02735">
    <property type="entry name" value="Ku"/>
    <property type="match status" value="1"/>
</dbReference>
<feature type="region of interest" description="Disordered" evidence="16">
    <location>
        <begin position="277"/>
        <end position="341"/>
    </location>
</feature>
<evidence type="ECO:0000256" key="2">
    <source>
        <dbReference type="ARBA" id="ARBA00004574"/>
    </source>
</evidence>
<comment type="similarity">
    <text evidence="3">Belongs to the ku80 family.</text>
</comment>
<evidence type="ECO:0000256" key="7">
    <source>
        <dbReference type="ARBA" id="ARBA00022801"/>
    </source>
</evidence>
<keyword evidence="14" id="KW-0539">Nucleus</keyword>
<dbReference type="GO" id="GO:0000723">
    <property type="term" value="P:telomere maintenance"/>
    <property type="evidence" value="ECO:0007669"/>
    <property type="project" value="InterPro"/>
</dbReference>
<evidence type="ECO:0000256" key="9">
    <source>
        <dbReference type="ARBA" id="ARBA00022840"/>
    </source>
</evidence>
<evidence type="ECO:0000256" key="3">
    <source>
        <dbReference type="ARBA" id="ARBA00007726"/>
    </source>
</evidence>
<evidence type="ECO:0000256" key="11">
    <source>
        <dbReference type="ARBA" id="ARBA00023125"/>
    </source>
</evidence>
<dbReference type="GO" id="GO:0005524">
    <property type="term" value="F:ATP binding"/>
    <property type="evidence" value="ECO:0007669"/>
    <property type="project" value="UniProtKB-KW"/>
</dbReference>
<comment type="caution">
    <text evidence="18">The sequence shown here is derived from an EMBL/GenBank/DDBJ whole genome shotgun (WGS) entry which is preliminary data.</text>
</comment>
<gene>
    <name evidence="18" type="ORF">INT45_010051</name>
</gene>
<dbReference type="Pfam" id="PF08785">
    <property type="entry name" value="Ku_PK_bind"/>
    <property type="match status" value="1"/>
</dbReference>
<dbReference type="GO" id="GO:0043564">
    <property type="term" value="C:Ku70:Ku80 complex"/>
    <property type="evidence" value="ECO:0007669"/>
    <property type="project" value="InterPro"/>
</dbReference>
<dbReference type="InterPro" id="IPR036465">
    <property type="entry name" value="vWFA_dom_sf"/>
</dbReference>
<reference evidence="18 19" key="1">
    <citation type="submission" date="2020-12" db="EMBL/GenBank/DDBJ databases">
        <title>Metabolic potential, ecology and presence of endohyphal bacteria is reflected in genomic diversity of Mucoromycotina.</title>
        <authorList>
            <person name="Muszewska A."/>
            <person name="Okrasinska A."/>
            <person name="Steczkiewicz K."/>
            <person name="Drgas O."/>
            <person name="Orlowska M."/>
            <person name="Perlinska-Lenart U."/>
            <person name="Aleksandrzak-Piekarczyk T."/>
            <person name="Szatraj K."/>
            <person name="Zielenkiewicz U."/>
            <person name="Pilsyk S."/>
            <person name="Malc E."/>
            <person name="Mieczkowski P."/>
            <person name="Kruszewska J.S."/>
            <person name="Biernat P."/>
            <person name="Pawlowska J."/>
        </authorList>
    </citation>
    <scope>NUCLEOTIDE SEQUENCE [LARGE SCALE GENOMIC DNA]</scope>
    <source>
        <strain evidence="18 19">CBS 142.35</strain>
    </source>
</reference>
<dbReference type="GO" id="GO:0006303">
    <property type="term" value="P:double-strand break repair via nonhomologous end joining"/>
    <property type="evidence" value="ECO:0007669"/>
    <property type="project" value="InterPro"/>
</dbReference>
<evidence type="ECO:0000256" key="16">
    <source>
        <dbReference type="SAM" id="MobiDB-lite"/>
    </source>
</evidence>
<keyword evidence="19" id="KW-1185">Reference proteome</keyword>
<keyword evidence="10" id="KW-0779">Telomere</keyword>
<dbReference type="EMBL" id="JAEPRB010000028">
    <property type="protein sequence ID" value="KAG2225415.1"/>
    <property type="molecule type" value="Genomic_DNA"/>
</dbReference>
<evidence type="ECO:0000256" key="10">
    <source>
        <dbReference type="ARBA" id="ARBA00022895"/>
    </source>
</evidence>
<dbReference type="Gene3D" id="1.25.40.240">
    <property type="entry name" value="Ku, C-terminal domain"/>
    <property type="match status" value="1"/>
</dbReference>
<dbReference type="SUPFAM" id="SSF101420">
    <property type="entry name" value="C-terminal domain of Ku80"/>
    <property type="match status" value="1"/>
</dbReference>
<dbReference type="Pfam" id="PF03731">
    <property type="entry name" value="Ku_N"/>
    <property type="match status" value="1"/>
</dbReference>
<feature type="domain" description="Ku" evidence="17">
    <location>
        <begin position="341"/>
        <end position="479"/>
    </location>
</feature>
<feature type="region of interest" description="Disordered" evidence="16">
    <location>
        <begin position="760"/>
        <end position="809"/>
    </location>
</feature>
<dbReference type="InterPro" id="IPR005161">
    <property type="entry name" value="Ku_N"/>
</dbReference>
<evidence type="ECO:0000313" key="18">
    <source>
        <dbReference type="EMBL" id="KAG2225415.1"/>
    </source>
</evidence>
<organism evidence="18 19">
    <name type="scientific">Circinella minor</name>
    <dbReference type="NCBI Taxonomy" id="1195481"/>
    <lineage>
        <taxon>Eukaryota</taxon>
        <taxon>Fungi</taxon>
        <taxon>Fungi incertae sedis</taxon>
        <taxon>Mucoromycota</taxon>
        <taxon>Mucoromycotina</taxon>
        <taxon>Mucoromycetes</taxon>
        <taxon>Mucorales</taxon>
        <taxon>Lichtheimiaceae</taxon>
        <taxon>Circinella</taxon>
    </lineage>
</organism>
<name>A0A8H7S9M7_9FUNG</name>
<dbReference type="AlphaFoldDB" id="A0A8H7S9M7"/>
<dbReference type="GO" id="GO:0042162">
    <property type="term" value="F:telomeric DNA binding"/>
    <property type="evidence" value="ECO:0007669"/>
    <property type="project" value="InterPro"/>
</dbReference>
<keyword evidence="10" id="KW-0158">Chromosome</keyword>
<feature type="compositionally biased region" description="Acidic residues" evidence="16">
    <location>
        <begin position="321"/>
        <end position="341"/>
    </location>
</feature>
<comment type="subcellular location">
    <subcellularLocation>
        <location evidence="2">Chromosome</location>
        <location evidence="2">Telomere</location>
    </subcellularLocation>
    <subcellularLocation>
        <location evidence="1">Nucleus</location>
    </subcellularLocation>
</comment>
<dbReference type="SUPFAM" id="SSF53300">
    <property type="entry name" value="vWA-like"/>
    <property type="match status" value="1"/>
</dbReference>
<protein>
    <recommendedName>
        <fullName evidence="4">ATP-dependent DNA helicase II subunit 2</fullName>
    </recommendedName>
    <alternativeName>
        <fullName evidence="15">ATP-dependent DNA helicase II subunit Ku80</fullName>
    </alternativeName>
</protein>